<name>A0A1P8MV20_9RHOB</name>
<protein>
    <submittedName>
        <fullName evidence="5">Uncharacterized protein</fullName>
    </submittedName>
</protein>
<keyword evidence="4" id="KW-0732">Signal</keyword>
<sequence>MKRYMPAITFACVPVWAIACPAPPDIAAELGALIEEANAAPDERAGRAASDKMWQVWLRAPDASAQEVLDRGMRQRGNFDFVGAYDSFDALVAYCPDYAEGYNQRAFISFLREDFAAALMDLDRALALSPDHVGAQSGRALTLMNLGRRDEARAQLEAALVNNPWLSERHLLADGAPLGPVGEEL</sequence>
<keyword evidence="6" id="KW-1185">Reference proteome</keyword>
<dbReference type="Gene3D" id="1.25.40.10">
    <property type="entry name" value="Tetratricopeptide repeat domain"/>
    <property type="match status" value="1"/>
</dbReference>
<evidence type="ECO:0000313" key="6">
    <source>
        <dbReference type="Proteomes" id="UP000186336"/>
    </source>
</evidence>
<evidence type="ECO:0000313" key="5">
    <source>
        <dbReference type="EMBL" id="APX11936.1"/>
    </source>
</evidence>
<dbReference type="PROSITE" id="PS50005">
    <property type="entry name" value="TPR"/>
    <property type="match status" value="1"/>
</dbReference>
<dbReference type="KEGG" id="tom:BWR18_09800"/>
<dbReference type="RefSeq" id="WP_076627841.1">
    <property type="nucleotide sequence ID" value="NZ_CP019312.1"/>
</dbReference>
<dbReference type="InterPro" id="IPR019734">
    <property type="entry name" value="TPR_rpt"/>
</dbReference>
<organism evidence="5 6">
    <name type="scientific">Tateyamaria omphalii</name>
    <dbReference type="NCBI Taxonomy" id="299262"/>
    <lineage>
        <taxon>Bacteria</taxon>
        <taxon>Pseudomonadati</taxon>
        <taxon>Pseudomonadota</taxon>
        <taxon>Alphaproteobacteria</taxon>
        <taxon>Rhodobacterales</taxon>
        <taxon>Roseobacteraceae</taxon>
        <taxon>Tateyamaria</taxon>
    </lineage>
</organism>
<feature type="repeat" description="TPR" evidence="3">
    <location>
        <begin position="99"/>
        <end position="132"/>
    </location>
</feature>
<dbReference type="InterPro" id="IPR050498">
    <property type="entry name" value="Ycf3"/>
</dbReference>
<proteinExistence type="predicted"/>
<evidence type="ECO:0000256" key="3">
    <source>
        <dbReference type="PROSITE-ProRule" id="PRU00339"/>
    </source>
</evidence>
<dbReference type="AlphaFoldDB" id="A0A1P8MV20"/>
<dbReference type="OrthoDB" id="9815010at2"/>
<keyword evidence="2 3" id="KW-0802">TPR repeat</keyword>
<dbReference type="EMBL" id="CP019312">
    <property type="protein sequence ID" value="APX11936.1"/>
    <property type="molecule type" value="Genomic_DNA"/>
</dbReference>
<keyword evidence="1" id="KW-0677">Repeat</keyword>
<gene>
    <name evidence="5" type="ORF">BWR18_09800</name>
</gene>
<evidence type="ECO:0000256" key="2">
    <source>
        <dbReference type="ARBA" id="ARBA00022803"/>
    </source>
</evidence>
<dbReference type="Proteomes" id="UP000186336">
    <property type="component" value="Chromosome"/>
</dbReference>
<dbReference type="PROSITE" id="PS51257">
    <property type="entry name" value="PROKAR_LIPOPROTEIN"/>
    <property type="match status" value="1"/>
</dbReference>
<dbReference type="SUPFAM" id="SSF48452">
    <property type="entry name" value="TPR-like"/>
    <property type="match status" value="1"/>
</dbReference>
<dbReference type="InterPro" id="IPR011990">
    <property type="entry name" value="TPR-like_helical_dom_sf"/>
</dbReference>
<dbReference type="PANTHER" id="PTHR44858:SF1">
    <property type="entry name" value="UDP-N-ACETYLGLUCOSAMINE--PEPTIDE N-ACETYLGLUCOSAMINYLTRANSFERASE SPINDLY-RELATED"/>
    <property type="match status" value="1"/>
</dbReference>
<feature type="signal peptide" evidence="4">
    <location>
        <begin position="1"/>
        <end position="27"/>
    </location>
</feature>
<reference evidence="5 6" key="1">
    <citation type="submission" date="2017-01" db="EMBL/GenBank/DDBJ databases">
        <title>Complete genome of Tateyamaria omphalii DOK1-4 isolated from seawater in Dokdo.</title>
        <authorList>
            <person name="Kim J.H."/>
            <person name="Chi W.-J."/>
        </authorList>
    </citation>
    <scope>NUCLEOTIDE SEQUENCE [LARGE SCALE GENOMIC DNA]</scope>
    <source>
        <strain evidence="5 6">DOK1-4</strain>
    </source>
</reference>
<feature type="chain" id="PRO_5013043435" evidence="4">
    <location>
        <begin position="28"/>
        <end position="185"/>
    </location>
</feature>
<dbReference type="STRING" id="299262.BWR18_09800"/>
<dbReference type="SMART" id="SM00028">
    <property type="entry name" value="TPR"/>
    <property type="match status" value="2"/>
</dbReference>
<evidence type="ECO:0000256" key="4">
    <source>
        <dbReference type="SAM" id="SignalP"/>
    </source>
</evidence>
<evidence type="ECO:0000256" key="1">
    <source>
        <dbReference type="ARBA" id="ARBA00022737"/>
    </source>
</evidence>
<dbReference type="Pfam" id="PF14559">
    <property type="entry name" value="TPR_19"/>
    <property type="match status" value="1"/>
</dbReference>
<accession>A0A1P8MV20</accession>
<dbReference type="PANTHER" id="PTHR44858">
    <property type="entry name" value="TETRATRICOPEPTIDE REPEAT PROTEIN 6"/>
    <property type="match status" value="1"/>
</dbReference>